<keyword evidence="8 13" id="KW-0547">Nucleotide-binding</keyword>
<dbReference type="InterPro" id="IPR027417">
    <property type="entry name" value="P-loop_NTPase"/>
</dbReference>
<dbReference type="SUPFAM" id="SSF52540">
    <property type="entry name" value="P-loop containing nucleoside triphosphate hydrolases"/>
    <property type="match status" value="1"/>
</dbReference>
<protein>
    <recommendedName>
        <fullName evidence="4 13">Tetraacyldisaccharide 4'-kinase</fullName>
        <ecNumber evidence="3 13">2.7.1.130</ecNumber>
    </recommendedName>
    <alternativeName>
        <fullName evidence="12 13">Lipid A 4'-kinase</fullName>
    </alternativeName>
</protein>
<dbReference type="GO" id="GO:0009029">
    <property type="term" value="F:lipid-A 4'-kinase activity"/>
    <property type="evidence" value="ECO:0007669"/>
    <property type="project" value="UniProtKB-EC"/>
</dbReference>
<dbReference type="Proteomes" id="UP001321344">
    <property type="component" value="Unassembled WGS sequence"/>
</dbReference>
<evidence type="ECO:0000313" key="16">
    <source>
        <dbReference type="Proteomes" id="UP001321344"/>
    </source>
</evidence>
<comment type="caution">
    <text evidence="15">The sequence shown here is derived from an EMBL/GenBank/DDBJ whole genome shotgun (WGS) entry which is preliminary data.</text>
</comment>
<dbReference type="HAMAP" id="MF_00409">
    <property type="entry name" value="LpxK"/>
    <property type="match status" value="1"/>
</dbReference>
<keyword evidence="16" id="KW-1185">Reference proteome</keyword>
<name>A0ABT6BHP0_9BACT</name>
<keyword evidence="10 13" id="KW-0067">ATP-binding</keyword>
<gene>
    <name evidence="13 15" type="primary">lpxK</name>
    <name evidence="15" type="ORF">PQG43_03775</name>
</gene>
<dbReference type="InterPro" id="IPR003758">
    <property type="entry name" value="LpxK"/>
</dbReference>
<organism evidence="15 16">
    <name type="scientific">Aquirufa aurantiipilula</name>
    <dbReference type="NCBI Taxonomy" id="2696561"/>
    <lineage>
        <taxon>Bacteria</taxon>
        <taxon>Pseudomonadati</taxon>
        <taxon>Bacteroidota</taxon>
        <taxon>Cytophagia</taxon>
        <taxon>Cytophagales</taxon>
        <taxon>Flectobacillaceae</taxon>
        <taxon>Aquirufa</taxon>
    </lineage>
</organism>
<evidence type="ECO:0000256" key="5">
    <source>
        <dbReference type="ARBA" id="ARBA00022516"/>
    </source>
</evidence>
<evidence type="ECO:0000256" key="14">
    <source>
        <dbReference type="SAM" id="Phobius"/>
    </source>
</evidence>
<keyword evidence="5 13" id="KW-0444">Lipid biosynthesis</keyword>
<evidence type="ECO:0000256" key="13">
    <source>
        <dbReference type="HAMAP-Rule" id="MF_00409"/>
    </source>
</evidence>
<dbReference type="NCBIfam" id="TIGR00682">
    <property type="entry name" value="lpxK"/>
    <property type="match status" value="1"/>
</dbReference>
<evidence type="ECO:0000256" key="7">
    <source>
        <dbReference type="ARBA" id="ARBA00022679"/>
    </source>
</evidence>
<comment type="caution">
    <text evidence="13">Lacks conserved residue(s) required for the propagation of feature annotation.</text>
</comment>
<keyword evidence="14" id="KW-0812">Transmembrane</keyword>
<evidence type="ECO:0000256" key="10">
    <source>
        <dbReference type="ARBA" id="ARBA00022840"/>
    </source>
</evidence>
<comment type="catalytic activity">
    <reaction evidence="13">
        <text>a lipid A disaccharide + ATP = a lipid IVA + ADP + H(+)</text>
        <dbReference type="Rhea" id="RHEA:67840"/>
        <dbReference type="ChEBI" id="CHEBI:15378"/>
        <dbReference type="ChEBI" id="CHEBI:30616"/>
        <dbReference type="ChEBI" id="CHEBI:176343"/>
        <dbReference type="ChEBI" id="CHEBI:176425"/>
        <dbReference type="ChEBI" id="CHEBI:456216"/>
        <dbReference type="EC" id="2.7.1.130"/>
    </reaction>
</comment>
<evidence type="ECO:0000256" key="8">
    <source>
        <dbReference type="ARBA" id="ARBA00022741"/>
    </source>
</evidence>
<keyword evidence="14" id="KW-1133">Transmembrane helix</keyword>
<evidence type="ECO:0000256" key="2">
    <source>
        <dbReference type="ARBA" id="ARBA00004870"/>
    </source>
</evidence>
<keyword evidence="9 13" id="KW-0418">Kinase</keyword>
<evidence type="ECO:0000256" key="6">
    <source>
        <dbReference type="ARBA" id="ARBA00022556"/>
    </source>
</evidence>
<dbReference type="RefSeq" id="WP_276343743.1">
    <property type="nucleotide sequence ID" value="NZ_JARJOW010000002.1"/>
</dbReference>
<dbReference type="PANTHER" id="PTHR42724">
    <property type="entry name" value="TETRAACYLDISACCHARIDE 4'-KINASE"/>
    <property type="match status" value="1"/>
</dbReference>
<evidence type="ECO:0000313" key="15">
    <source>
        <dbReference type="EMBL" id="MDF5689971.1"/>
    </source>
</evidence>
<evidence type="ECO:0000256" key="9">
    <source>
        <dbReference type="ARBA" id="ARBA00022777"/>
    </source>
</evidence>
<evidence type="ECO:0000256" key="11">
    <source>
        <dbReference type="ARBA" id="ARBA00023098"/>
    </source>
</evidence>
<evidence type="ECO:0000256" key="4">
    <source>
        <dbReference type="ARBA" id="ARBA00016436"/>
    </source>
</evidence>
<evidence type="ECO:0000256" key="3">
    <source>
        <dbReference type="ARBA" id="ARBA00012071"/>
    </source>
</evidence>
<keyword evidence="11 13" id="KW-0443">Lipid metabolism</keyword>
<dbReference type="Pfam" id="PF02606">
    <property type="entry name" value="LpxK"/>
    <property type="match status" value="1"/>
</dbReference>
<keyword evidence="14" id="KW-0472">Membrane</keyword>
<dbReference type="EC" id="2.7.1.130" evidence="3 13"/>
<evidence type="ECO:0000256" key="1">
    <source>
        <dbReference type="ARBA" id="ARBA00002274"/>
    </source>
</evidence>
<dbReference type="EMBL" id="JARJOW010000002">
    <property type="protein sequence ID" value="MDF5689971.1"/>
    <property type="molecule type" value="Genomic_DNA"/>
</dbReference>
<comment type="pathway">
    <text evidence="2 13">Glycolipid biosynthesis; lipid IV(A) biosynthesis; lipid IV(A) from (3R)-3-hydroxytetradecanoyl-[acyl-carrier-protein] and UDP-N-acetyl-alpha-D-glucosamine: step 6/6.</text>
</comment>
<accession>A0ABT6BHP0</accession>
<feature type="transmembrane region" description="Helical" evidence="14">
    <location>
        <begin position="6"/>
        <end position="23"/>
    </location>
</feature>
<sequence length="335" mass="38563">MKNVITWFPALLYGIIISIRNAFYDWGWFKSHHFDQPKTIVVGNLAVGGTGKSPLVSYLIQHKSWKKSLGILSRGYGRVSKGFRWVERDSTAAEVGDEPLTYKTTFPDIHIAVCESRVAGIEQMVNQIPEIETVILDDAFQHRALKADFNIICTTFDQPYFKDHLMPMGRLREWREGIERADVVLVTRCPSQLSQQQMEYVKSEIPKPVFFASIRYGNPKGIQEFNQISWHALAGIANPILFFEQVDKLGVLKSTQSYPDHHRFTQAELQELNTKATKMAENEAFITTHKDYVRLQAVFQDFPVLAKKLAYLPMEMYFLKGEVEFWSLMNQSLTK</sequence>
<evidence type="ECO:0000256" key="12">
    <source>
        <dbReference type="ARBA" id="ARBA00029757"/>
    </source>
</evidence>
<keyword evidence="6 13" id="KW-0441">Lipid A biosynthesis</keyword>
<keyword evidence="7 13" id="KW-0808">Transferase</keyword>
<comment type="similarity">
    <text evidence="13">Belongs to the LpxK family.</text>
</comment>
<proteinExistence type="inferred from homology"/>
<reference evidence="15 16" key="1">
    <citation type="submission" date="2023-03" db="EMBL/GenBank/DDBJ databases">
        <title>Genome sequencing of Aquirufa.</title>
        <authorList>
            <person name="Pitt A."/>
            <person name="Hahn M.W."/>
        </authorList>
    </citation>
    <scope>NUCLEOTIDE SEQUENCE [LARGE SCALE GENOMIC DNA]</scope>
    <source>
        <strain evidence="15 16">WAEICH-18A</strain>
    </source>
</reference>
<comment type="function">
    <text evidence="1 13">Transfers the gamma-phosphate of ATP to the 4'-position of a tetraacyldisaccharide 1-phosphate intermediate (termed DS-1-P) to form tetraacyldisaccharide 1,4'-bis-phosphate (lipid IVA).</text>
</comment>
<dbReference type="PANTHER" id="PTHR42724:SF1">
    <property type="entry name" value="TETRAACYLDISACCHARIDE 4'-KINASE, MITOCHONDRIAL-RELATED"/>
    <property type="match status" value="1"/>
</dbReference>